<proteinExistence type="predicted"/>
<comment type="caution">
    <text evidence="6">The sequence shown here is derived from an EMBL/GenBank/DDBJ whole genome shotgun (WGS) entry which is preliminary data.</text>
</comment>
<keyword evidence="1" id="KW-0560">Oxidoreductase</keyword>
<feature type="domain" description="DinB-like" evidence="5">
    <location>
        <begin position="18"/>
        <end position="149"/>
    </location>
</feature>
<sequence length="466" mass="52583">MSQTADTTAAATSLLARYKAVRQATRHLCSPLSPEDMMVQSSSEASPVKWHLAHTSWFFETFILREFAAGYQPFHPDFHWLFNSYYNSLGEMPEKKLRASFSRPPLDSILAYRTHVDAAMTALMQHPLEDEAARRIALGLEHEQQHQELIATDIKHALFTNPLHPPYLESPVKQKLDTIAPPLDWIDFAGGITQIGFKLDPTDPIQSVSAFAFDNETPRHPVYLAPYRLATRLVTCAEFLAFIDQNGYNRPELWLSEGWTTNRAESWQAPLYWRRDEETNSGWSIYTMQGFRSLDDLSETPVCHLSFFEADAYARWAGHRLPTEFEWEHAASQLSLLRKVVDSQPALLTYQPNPAQSLTAIPAVQANLFETGNLHPTPASALPGLQQIFGDVWEWTASGYTGYPGYKPLPGALGEYNGKFMSSQVILRGGSCVTPATHIRATYRNFFSPATRWQFSGLRLAQDAPK</sequence>
<dbReference type="NCBIfam" id="TIGR03440">
    <property type="entry name" value="egtB_TIGR03440"/>
    <property type="match status" value="1"/>
</dbReference>
<dbReference type="InterPro" id="IPR024775">
    <property type="entry name" value="DinB-like"/>
</dbReference>
<evidence type="ECO:0000256" key="1">
    <source>
        <dbReference type="ARBA" id="ARBA00023002"/>
    </source>
</evidence>
<dbReference type="InterPro" id="IPR017806">
    <property type="entry name" value="EgtB"/>
</dbReference>
<dbReference type="GO" id="GO:0052699">
    <property type="term" value="P:ergothioneine biosynthetic process"/>
    <property type="evidence" value="ECO:0007669"/>
    <property type="project" value="InterPro"/>
</dbReference>
<dbReference type="InterPro" id="IPR042095">
    <property type="entry name" value="SUMF_sf"/>
</dbReference>
<dbReference type="InterPro" id="IPR051043">
    <property type="entry name" value="Sulfatase_Mod_Factor_Kinase"/>
</dbReference>
<dbReference type="Pfam" id="PF03781">
    <property type="entry name" value="FGE-sulfatase"/>
    <property type="match status" value="1"/>
</dbReference>
<name>A0A7W8IGS1_9BACT</name>
<dbReference type="AlphaFoldDB" id="A0A7W8IGS1"/>
<dbReference type="InterPro" id="IPR005532">
    <property type="entry name" value="SUMF_dom"/>
</dbReference>
<evidence type="ECO:0000259" key="5">
    <source>
        <dbReference type="Pfam" id="PF12867"/>
    </source>
</evidence>
<dbReference type="Pfam" id="PF12867">
    <property type="entry name" value="DinB_2"/>
    <property type="match status" value="1"/>
</dbReference>
<dbReference type="PANTHER" id="PTHR23150">
    <property type="entry name" value="SULFATASE MODIFYING FACTOR 1, 2"/>
    <property type="match status" value="1"/>
</dbReference>
<gene>
    <name evidence="6" type="ORF">HDF09_001532</name>
</gene>
<dbReference type="Gene3D" id="1.20.120.450">
    <property type="entry name" value="dinb family like domain"/>
    <property type="match status" value="1"/>
</dbReference>
<accession>A0A7W8IGS1</accession>
<dbReference type="PANTHER" id="PTHR23150:SF36">
    <property type="entry name" value="HERCYNINE OXYGENASE"/>
    <property type="match status" value="1"/>
</dbReference>
<keyword evidence="2" id="KW-0408">Iron</keyword>
<evidence type="ECO:0000259" key="4">
    <source>
        <dbReference type="Pfam" id="PF03781"/>
    </source>
</evidence>
<evidence type="ECO:0000256" key="3">
    <source>
        <dbReference type="ARBA" id="ARBA00037882"/>
    </source>
</evidence>
<organism evidence="6 7">
    <name type="scientific">Tunturiibacter empetritectus</name>
    <dbReference type="NCBI Taxonomy" id="3069691"/>
    <lineage>
        <taxon>Bacteria</taxon>
        <taxon>Pseudomonadati</taxon>
        <taxon>Acidobacteriota</taxon>
        <taxon>Terriglobia</taxon>
        <taxon>Terriglobales</taxon>
        <taxon>Acidobacteriaceae</taxon>
        <taxon>Tunturiibacter</taxon>
    </lineage>
</organism>
<feature type="domain" description="Sulfatase-modifying factor enzyme-like" evidence="4">
    <location>
        <begin position="208"/>
        <end position="461"/>
    </location>
</feature>
<dbReference type="InterPro" id="IPR016187">
    <property type="entry name" value="CTDL_fold"/>
</dbReference>
<dbReference type="SUPFAM" id="SSF56436">
    <property type="entry name" value="C-type lectin-like"/>
    <property type="match status" value="1"/>
</dbReference>
<dbReference type="InterPro" id="IPR034660">
    <property type="entry name" value="DinB/YfiT-like"/>
</dbReference>
<protein>
    <submittedName>
        <fullName evidence="6">Ergothioneine biosynthesis protein EgtB</fullName>
    </submittedName>
</protein>
<evidence type="ECO:0000256" key="2">
    <source>
        <dbReference type="ARBA" id="ARBA00023004"/>
    </source>
</evidence>
<reference evidence="6" key="1">
    <citation type="submission" date="2020-08" db="EMBL/GenBank/DDBJ databases">
        <title>Genomic Encyclopedia of Type Strains, Phase IV (KMG-V): Genome sequencing to study the core and pangenomes of soil and plant-associated prokaryotes.</title>
        <authorList>
            <person name="Whitman W."/>
        </authorList>
    </citation>
    <scope>NUCLEOTIDE SEQUENCE [LARGE SCALE GENOMIC DNA]</scope>
    <source>
        <strain evidence="6">M8UP27</strain>
    </source>
</reference>
<dbReference type="Proteomes" id="UP000568106">
    <property type="component" value="Unassembled WGS sequence"/>
</dbReference>
<evidence type="ECO:0000313" key="6">
    <source>
        <dbReference type="EMBL" id="MBB5316863.1"/>
    </source>
</evidence>
<comment type="pathway">
    <text evidence="3">Amino-acid biosynthesis; ergothioneine biosynthesis.</text>
</comment>
<dbReference type="Gene3D" id="3.90.1580.10">
    <property type="entry name" value="paralog of FGE (formylglycine-generating enzyme)"/>
    <property type="match status" value="1"/>
</dbReference>
<dbReference type="EMBL" id="JACHDY010000002">
    <property type="protein sequence ID" value="MBB5316863.1"/>
    <property type="molecule type" value="Genomic_DNA"/>
</dbReference>
<dbReference type="SUPFAM" id="SSF109854">
    <property type="entry name" value="DinB/YfiT-like putative metalloenzymes"/>
    <property type="match status" value="1"/>
</dbReference>
<keyword evidence="7" id="KW-1185">Reference proteome</keyword>
<evidence type="ECO:0000313" key="7">
    <source>
        <dbReference type="Proteomes" id="UP000568106"/>
    </source>
</evidence>